<keyword evidence="2 5" id="KW-0812">Transmembrane</keyword>
<keyword evidence="9" id="KW-1185">Reference proteome</keyword>
<evidence type="ECO:0000259" key="7">
    <source>
        <dbReference type="Pfam" id="PF23262"/>
    </source>
</evidence>
<dbReference type="Pfam" id="PF06813">
    <property type="entry name" value="Nodulin-like"/>
    <property type="match status" value="1"/>
</dbReference>
<feature type="non-terminal residue" evidence="8">
    <location>
        <position position="1"/>
    </location>
</feature>
<feature type="transmembrane region" description="Helical" evidence="5">
    <location>
        <begin position="220"/>
        <end position="243"/>
    </location>
</feature>
<dbReference type="Pfam" id="PF23262">
    <property type="entry name" value="NFD4_C"/>
    <property type="match status" value="1"/>
</dbReference>
<reference evidence="8 9" key="1">
    <citation type="journal article" date="2019" name="Genome Biol. Evol.">
        <title>The Rhododendron genome and chromosomal organization provide insight into shared whole-genome duplications across the heath family (Ericaceae).</title>
        <authorList>
            <person name="Soza V.L."/>
            <person name="Lindsley D."/>
            <person name="Waalkes A."/>
            <person name="Ramage E."/>
            <person name="Patwardhan R.P."/>
            <person name="Burton J.N."/>
            <person name="Adey A."/>
            <person name="Kumar A."/>
            <person name="Qiu R."/>
            <person name="Shendure J."/>
            <person name="Hall B."/>
        </authorList>
    </citation>
    <scope>NUCLEOTIDE SEQUENCE [LARGE SCALE GENOMIC DNA]</scope>
    <source>
        <strain evidence="8">RSF 1966-606</strain>
    </source>
</reference>
<dbReference type="Proteomes" id="UP000428333">
    <property type="component" value="Linkage Group LG10"/>
</dbReference>
<dbReference type="PANTHER" id="PTHR21576">
    <property type="entry name" value="UNCHARACTERIZED NODULIN-LIKE PROTEIN"/>
    <property type="match status" value="1"/>
</dbReference>
<evidence type="ECO:0000256" key="1">
    <source>
        <dbReference type="ARBA" id="ARBA00004141"/>
    </source>
</evidence>
<dbReference type="InterPro" id="IPR056555">
    <property type="entry name" value="NFD4_C"/>
</dbReference>
<evidence type="ECO:0000256" key="2">
    <source>
        <dbReference type="ARBA" id="ARBA00022692"/>
    </source>
</evidence>
<keyword evidence="3 5" id="KW-1133">Transmembrane helix</keyword>
<evidence type="ECO:0000256" key="5">
    <source>
        <dbReference type="SAM" id="Phobius"/>
    </source>
</evidence>
<proteinExistence type="predicted"/>
<evidence type="ECO:0000256" key="4">
    <source>
        <dbReference type="ARBA" id="ARBA00023136"/>
    </source>
</evidence>
<organism evidence="8 9">
    <name type="scientific">Rhododendron williamsianum</name>
    <dbReference type="NCBI Taxonomy" id="262921"/>
    <lineage>
        <taxon>Eukaryota</taxon>
        <taxon>Viridiplantae</taxon>
        <taxon>Streptophyta</taxon>
        <taxon>Embryophyta</taxon>
        <taxon>Tracheophyta</taxon>
        <taxon>Spermatophyta</taxon>
        <taxon>Magnoliopsida</taxon>
        <taxon>eudicotyledons</taxon>
        <taxon>Gunneridae</taxon>
        <taxon>Pentapetalae</taxon>
        <taxon>asterids</taxon>
        <taxon>Ericales</taxon>
        <taxon>Ericaceae</taxon>
        <taxon>Ericoideae</taxon>
        <taxon>Rhodoreae</taxon>
        <taxon>Rhododendron</taxon>
    </lineage>
</organism>
<dbReference type="InterPro" id="IPR010658">
    <property type="entry name" value="Nodulin-like"/>
</dbReference>
<protein>
    <submittedName>
        <fullName evidence="8">Uncharacterized protein</fullName>
    </submittedName>
</protein>
<feature type="transmembrane region" description="Helical" evidence="5">
    <location>
        <begin position="175"/>
        <end position="200"/>
    </location>
</feature>
<evidence type="ECO:0000259" key="6">
    <source>
        <dbReference type="Pfam" id="PF06813"/>
    </source>
</evidence>
<dbReference type="GO" id="GO:0016020">
    <property type="term" value="C:membrane"/>
    <property type="evidence" value="ECO:0007669"/>
    <property type="project" value="UniProtKB-SubCell"/>
</dbReference>
<feature type="transmembrane region" description="Helical" evidence="5">
    <location>
        <begin position="79"/>
        <end position="98"/>
    </location>
</feature>
<feature type="domain" description="NFD4 C-terminal" evidence="7">
    <location>
        <begin position="158"/>
        <end position="249"/>
    </location>
</feature>
<evidence type="ECO:0000256" key="3">
    <source>
        <dbReference type="ARBA" id="ARBA00022989"/>
    </source>
</evidence>
<comment type="caution">
    <text evidence="8">The sequence shown here is derived from an EMBL/GenBank/DDBJ whole genome shotgun (WGS) entry which is preliminary data.</text>
</comment>
<evidence type="ECO:0000313" key="9">
    <source>
        <dbReference type="Proteomes" id="UP000428333"/>
    </source>
</evidence>
<name>A0A6A4KYT1_9ERIC</name>
<dbReference type="EMBL" id="QEFC01002777">
    <property type="protein sequence ID" value="KAE9450675.1"/>
    <property type="molecule type" value="Genomic_DNA"/>
</dbReference>
<gene>
    <name evidence="8" type="ORF">C3L33_17426</name>
</gene>
<comment type="subcellular location">
    <subcellularLocation>
        <location evidence="1">Membrane</location>
        <topology evidence="1">Multi-pass membrane protein</topology>
    </subcellularLocation>
</comment>
<dbReference type="PANTHER" id="PTHR21576:SF78">
    <property type="entry name" value="PROTEIN NUCLEAR FUSION DEFECTIVE 4-LIKE"/>
    <property type="match status" value="1"/>
</dbReference>
<evidence type="ECO:0000313" key="8">
    <source>
        <dbReference type="EMBL" id="KAE9450675.1"/>
    </source>
</evidence>
<accession>A0A6A4KYT1</accession>
<feature type="domain" description="Nodulin-like" evidence="6">
    <location>
        <begin position="13"/>
        <end position="110"/>
    </location>
</feature>
<dbReference type="OrthoDB" id="1719992at2759"/>
<keyword evidence="4 5" id="KW-0472">Membrane</keyword>
<sequence>MGLTPKPTTPAGKWLGFVTAVWMQSISGFIYGFSTYSDALKALMNLTQLQLNNLSVAKDVGVAFGLLPGLASDRIPSPLLLLIGALEALIGYGVLWLVTAKIINPLPYWLDSRNTKASLDCSFSNCHGRWLRYHGHGFAGFSVRRLNTCRHMLWDRYAIMIPTASELFGLKYYGLIYNILILNLPLGSFLFSGLLAGYLYDAQATSTAGGGNSCTGAHCYRLVFVIMSIACIIGFSLDVLLVIRTKNVYAKIYASMA</sequence>
<dbReference type="AlphaFoldDB" id="A0A6A4KYT1"/>
<feature type="transmembrane region" description="Helical" evidence="5">
    <location>
        <begin position="12"/>
        <end position="34"/>
    </location>
</feature>